<dbReference type="PANTHER" id="PTHR43429">
    <property type="entry name" value="PYRIDINE NUCLEOTIDE-DISULFIDE OXIDOREDUCTASE DOMAIN-CONTAINING"/>
    <property type="match status" value="1"/>
</dbReference>
<dbReference type="PANTHER" id="PTHR43429:SF1">
    <property type="entry name" value="NAD(P)H SULFUR OXIDOREDUCTASE (COA-DEPENDENT)"/>
    <property type="match status" value="1"/>
</dbReference>
<evidence type="ECO:0000259" key="7">
    <source>
        <dbReference type="PROSITE" id="PS50206"/>
    </source>
</evidence>
<dbReference type="InterPro" id="IPR036873">
    <property type="entry name" value="Rhodanese-like_dom_sf"/>
</dbReference>
<dbReference type="AlphaFoldDB" id="A0A3E3IAU3"/>
<dbReference type="Gene3D" id="3.40.1260.10">
    <property type="entry name" value="DsrEFH-like"/>
    <property type="match status" value="1"/>
</dbReference>
<dbReference type="InterPro" id="IPR001455">
    <property type="entry name" value="TusA-like"/>
</dbReference>
<keyword evidence="6" id="KW-0676">Redox-active center</keyword>
<dbReference type="GeneID" id="97985976"/>
<evidence type="ECO:0000256" key="1">
    <source>
        <dbReference type="ARBA" id="ARBA00001974"/>
    </source>
</evidence>
<dbReference type="InterPro" id="IPR016156">
    <property type="entry name" value="FAD/NAD-linked_Rdtase_dimer_sf"/>
</dbReference>
<dbReference type="Proteomes" id="UP000260812">
    <property type="component" value="Unassembled WGS sequence"/>
</dbReference>
<dbReference type="InterPro" id="IPR027396">
    <property type="entry name" value="DsrEFH-like"/>
</dbReference>
<dbReference type="InterPro" id="IPR050260">
    <property type="entry name" value="FAD-bd_OxRdtase"/>
</dbReference>
<keyword evidence="9" id="KW-1185">Reference proteome</keyword>
<dbReference type="PROSITE" id="PS01148">
    <property type="entry name" value="UPF0033"/>
    <property type="match status" value="1"/>
</dbReference>
<dbReference type="Pfam" id="PF00581">
    <property type="entry name" value="Rhodanese"/>
    <property type="match status" value="1"/>
</dbReference>
<proteinExistence type="inferred from homology"/>
<dbReference type="PRINTS" id="PR00368">
    <property type="entry name" value="FADPNR"/>
</dbReference>
<dbReference type="InterPro" id="IPR023753">
    <property type="entry name" value="FAD/NAD-binding_dom"/>
</dbReference>
<feature type="domain" description="Rhodanese" evidence="7">
    <location>
        <begin position="473"/>
        <end position="560"/>
    </location>
</feature>
<dbReference type="InterPro" id="IPR001763">
    <property type="entry name" value="Rhodanese-like_dom"/>
</dbReference>
<keyword evidence="4" id="KW-0274">FAD</keyword>
<dbReference type="SUPFAM" id="SSF52821">
    <property type="entry name" value="Rhodanese/Cell cycle control phosphatase"/>
    <property type="match status" value="1"/>
</dbReference>
<dbReference type="Pfam" id="PF01206">
    <property type="entry name" value="TusA"/>
    <property type="match status" value="1"/>
</dbReference>
<dbReference type="EMBL" id="QVLV01000002">
    <property type="protein sequence ID" value="RGE64153.1"/>
    <property type="molecule type" value="Genomic_DNA"/>
</dbReference>
<dbReference type="SMART" id="SM00450">
    <property type="entry name" value="RHOD"/>
    <property type="match status" value="1"/>
</dbReference>
<comment type="cofactor">
    <cofactor evidence="1">
        <name>FAD</name>
        <dbReference type="ChEBI" id="CHEBI:57692"/>
    </cofactor>
</comment>
<dbReference type="Pfam" id="PF07992">
    <property type="entry name" value="Pyr_redox_2"/>
    <property type="match status" value="1"/>
</dbReference>
<evidence type="ECO:0000256" key="6">
    <source>
        <dbReference type="ARBA" id="ARBA00023284"/>
    </source>
</evidence>
<dbReference type="GO" id="GO:0016491">
    <property type="term" value="F:oxidoreductase activity"/>
    <property type="evidence" value="ECO:0007669"/>
    <property type="project" value="UniProtKB-KW"/>
</dbReference>
<dbReference type="RefSeq" id="WP_117543737.1">
    <property type="nucleotide sequence ID" value="NZ_QVLV01000002.1"/>
</dbReference>
<dbReference type="InterPro" id="IPR004099">
    <property type="entry name" value="Pyr_nucl-diS_OxRdtase_dimer"/>
</dbReference>
<dbReference type="Gene3D" id="3.30.110.40">
    <property type="entry name" value="TusA-like domain"/>
    <property type="match status" value="1"/>
</dbReference>
<dbReference type="Gene3D" id="3.40.250.10">
    <property type="entry name" value="Rhodanese-like domain"/>
    <property type="match status" value="1"/>
</dbReference>
<dbReference type="PRINTS" id="PR00411">
    <property type="entry name" value="PNDRDTASEI"/>
</dbReference>
<dbReference type="InterPro" id="IPR036868">
    <property type="entry name" value="TusA-like_sf"/>
</dbReference>
<name>A0A3E3IAU3_9FIRM</name>
<dbReference type="SUPFAM" id="SSF64307">
    <property type="entry name" value="SirA-like"/>
    <property type="match status" value="1"/>
</dbReference>
<evidence type="ECO:0000256" key="2">
    <source>
        <dbReference type="ARBA" id="ARBA00009130"/>
    </source>
</evidence>
<dbReference type="InterPro" id="IPR032836">
    <property type="entry name" value="DsrE2-like"/>
</dbReference>
<dbReference type="SUPFAM" id="SSF51905">
    <property type="entry name" value="FAD/NAD(P)-binding domain"/>
    <property type="match status" value="1"/>
</dbReference>
<sequence length="837" mass="90669">MSKTVIIGGVAGGATAAARLRRRDEGMEIVVLEKGGYISFANCGLPYYIGDVIRSREALLLQTPEGMKSKFNIDVRVKNEVTAIRPEENKVTVKNLLTGETYEESYDHLIIATGSSPLKPGIPGINGEHIFTLWNIADTDRIKAFVQENHPRSAAVIGGGFIGVEMAENLHAAGLAVSIIEMQNQVMAPMDYEMAQLLHENMELNGVRLLLEDGVKSFGQENGQVKILLSGGRKVNADMVILSIGVRPNSALAADAGLALNERGGIVVNGHLQTSVPNIYAVGDVIEVTQFTTGNKTMIPLAGPANKQARICADNIVGDKKVYEGTLGASVAKCFDLTAAAVGINEKTLLASGKKKGRDYDTILIQQKSHAGYYPGAVPMTLKLIFDGAAKILGAQIIGQDGVDKRVDTIASVMRLHGTTDALAELELAYAPPYSSAKDPVNMAGFVAENVRNGLVSFIGVRELEKLQADEAAKDTYQILDITENVEHMVFALPGSVHIPLGELRDRLDELDRSKLIIPYCAIGVRSYNAARILQQSGFLKVRVLEGGSAFYKSYHYKEYAGSLPQKEPQMKEESLSKKERSIKLLDCCGMQCPGPIMKVNEALKEMEEGEQLCVTATDMGFARDVQAWCSRTGNRLVNVERENRENKVTIEKGCKNPAEGNAASGCACPSGSGTTQYPAENQGKTIIVFDGELDKVLAAFIIANGAAAMGRPVTMFFTFWGLNALRKPEKVKVKKPFLDRMFGMMMPRGTGKLKLSNMNMCGMGTRLMKKVMKDKNVSSLEELMRQAMAQGVRLVACTMSMDVMGITKEELIDGVELAGVASYLGDAEVSNVNLFV</sequence>
<gene>
    <name evidence="8" type="ORF">DXC51_03510</name>
</gene>
<comment type="caution">
    <text evidence="8">The sequence shown here is derived from an EMBL/GenBank/DDBJ whole genome shotgun (WGS) entry which is preliminary data.</text>
</comment>
<keyword evidence="5" id="KW-0560">Oxidoreductase</keyword>
<dbReference type="PROSITE" id="PS50206">
    <property type="entry name" value="RHODANESE_3"/>
    <property type="match status" value="1"/>
</dbReference>
<comment type="similarity">
    <text evidence="2">Belongs to the class-III pyridine nucleotide-disulfide oxidoreductase family.</text>
</comment>
<organism evidence="8 9">
    <name type="scientific">Eisenbergiella massiliensis</name>
    <dbReference type="NCBI Taxonomy" id="1720294"/>
    <lineage>
        <taxon>Bacteria</taxon>
        <taxon>Bacillati</taxon>
        <taxon>Bacillota</taxon>
        <taxon>Clostridia</taxon>
        <taxon>Lachnospirales</taxon>
        <taxon>Lachnospiraceae</taxon>
        <taxon>Eisenbergiella</taxon>
    </lineage>
</organism>
<accession>A0A3E3IAU3</accession>
<dbReference type="Pfam" id="PF13686">
    <property type="entry name" value="DrsE_2"/>
    <property type="match status" value="1"/>
</dbReference>
<evidence type="ECO:0000256" key="5">
    <source>
        <dbReference type="ARBA" id="ARBA00023002"/>
    </source>
</evidence>
<evidence type="ECO:0000313" key="9">
    <source>
        <dbReference type="Proteomes" id="UP000260812"/>
    </source>
</evidence>
<evidence type="ECO:0000256" key="3">
    <source>
        <dbReference type="ARBA" id="ARBA00022630"/>
    </source>
</evidence>
<dbReference type="Gene3D" id="3.50.50.60">
    <property type="entry name" value="FAD/NAD(P)-binding domain"/>
    <property type="match status" value="2"/>
</dbReference>
<evidence type="ECO:0000256" key="4">
    <source>
        <dbReference type="ARBA" id="ARBA00022827"/>
    </source>
</evidence>
<reference evidence="8" key="1">
    <citation type="submission" date="2018-08" db="EMBL/GenBank/DDBJ databases">
        <title>A genome reference for cultivated species of the human gut microbiota.</title>
        <authorList>
            <person name="Zou Y."/>
            <person name="Xue W."/>
            <person name="Luo G."/>
        </authorList>
    </citation>
    <scope>NUCLEOTIDE SEQUENCE [LARGE SCALE GENOMIC DNA]</scope>
    <source>
        <strain evidence="8">TF05-5AC</strain>
    </source>
</reference>
<dbReference type="InterPro" id="IPR036188">
    <property type="entry name" value="FAD/NAD-bd_sf"/>
</dbReference>
<protein>
    <submittedName>
        <fullName evidence="8">Pyridine nucleotide-disulfide oxidoreductase</fullName>
    </submittedName>
</protein>
<dbReference type="SUPFAM" id="SSF55424">
    <property type="entry name" value="FAD/NAD-linked reductases, dimerisation (C-terminal) domain"/>
    <property type="match status" value="1"/>
</dbReference>
<dbReference type="Pfam" id="PF02852">
    <property type="entry name" value="Pyr_redox_dim"/>
    <property type="match status" value="1"/>
</dbReference>
<evidence type="ECO:0000313" key="8">
    <source>
        <dbReference type="EMBL" id="RGE64153.1"/>
    </source>
</evidence>
<dbReference type="SUPFAM" id="SSF75169">
    <property type="entry name" value="DsrEFH-like"/>
    <property type="match status" value="1"/>
</dbReference>
<keyword evidence="3" id="KW-0285">Flavoprotein</keyword>